<accession>A0A9D3U8H0</accession>
<dbReference type="AlphaFoldDB" id="A0A9D3U8H0"/>
<dbReference type="OrthoDB" id="994845at2759"/>
<proteinExistence type="predicted"/>
<name>A0A9D3U8H0_9ROSI</name>
<gene>
    <name evidence="1" type="ORF">J1N35_043909</name>
</gene>
<evidence type="ECO:0000313" key="2">
    <source>
        <dbReference type="Proteomes" id="UP000828251"/>
    </source>
</evidence>
<organism evidence="1 2">
    <name type="scientific">Gossypium stocksii</name>
    <dbReference type="NCBI Taxonomy" id="47602"/>
    <lineage>
        <taxon>Eukaryota</taxon>
        <taxon>Viridiplantae</taxon>
        <taxon>Streptophyta</taxon>
        <taxon>Embryophyta</taxon>
        <taxon>Tracheophyta</taxon>
        <taxon>Spermatophyta</taxon>
        <taxon>Magnoliopsida</taxon>
        <taxon>eudicotyledons</taxon>
        <taxon>Gunneridae</taxon>
        <taxon>Pentapetalae</taxon>
        <taxon>rosids</taxon>
        <taxon>malvids</taxon>
        <taxon>Malvales</taxon>
        <taxon>Malvaceae</taxon>
        <taxon>Malvoideae</taxon>
        <taxon>Gossypium</taxon>
    </lineage>
</organism>
<dbReference type="EMBL" id="JAIQCV010000013">
    <property type="protein sequence ID" value="KAH1031735.1"/>
    <property type="molecule type" value="Genomic_DNA"/>
</dbReference>
<dbReference type="Proteomes" id="UP000828251">
    <property type="component" value="Unassembled WGS sequence"/>
</dbReference>
<protein>
    <submittedName>
        <fullName evidence="1">Uncharacterized protein</fullName>
    </submittedName>
</protein>
<comment type="caution">
    <text evidence="1">The sequence shown here is derived from an EMBL/GenBank/DDBJ whole genome shotgun (WGS) entry which is preliminary data.</text>
</comment>
<evidence type="ECO:0000313" key="1">
    <source>
        <dbReference type="EMBL" id="KAH1031735.1"/>
    </source>
</evidence>
<sequence>MGMLRKVLNRFKGCQISINWLETNFDKLPDDATEKVIQQYARAFIMRWNHGQNYVGLPDKLEDVMLLLDQY</sequence>
<keyword evidence="2" id="KW-1185">Reference proteome</keyword>
<reference evidence="1 2" key="1">
    <citation type="journal article" date="2021" name="Plant Biotechnol. J.">
        <title>Multi-omics assisted identification of the key and species-specific regulatory components of drought-tolerant mechanisms in Gossypium stocksii.</title>
        <authorList>
            <person name="Yu D."/>
            <person name="Ke L."/>
            <person name="Zhang D."/>
            <person name="Wu Y."/>
            <person name="Sun Y."/>
            <person name="Mei J."/>
            <person name="Sun J."/>
            <person name="Sun Y."/>
        </authorList>
    </citation>
    <scope>NUCLEOTIDE SEQUENCE [LARGE SCALE GENOMIC DNA]</scope>
    <source>
        <strain evidence="2">cv. E1</strain>
        <tissue evidence="1">Leaf</tissue>
    </source>
</reference>